<accession>A0ABY6YJL6</accession>
<dbReference type="Proteomes" id="UP001156498">
    <property type="component" value="Chromosome"/>
</dbReference>
<evidence type="ECO:0000313" key="1">
    <source>
        <dbReference type="EMBL" id="WAE72391.1"/>
    </source>
</evidence>
<dbReference type="PANTHER" id="PTHR38479">
    <property type="entry name" value="LMO0824 PROTEIN"/>
    <property type="match status" value="1"/>
</dbReference>
<organism evidence="1 2">
    <name type="scientific">Streptomonospora nanhaiensis</name>
    <dbReference type="NCBI Taxonomy" id="1323731"/>
    <lineage>
        <taxon>Bacteria</taxon>
        <taxon>Bacillati</taxon>
        <taxon>Actinomycetota</taxon>
        <taxon>Actinomycetes</taxon>
        <taxon>Streptosporangiales</taxon>
        <taxon>Nocardiopsidaceae</taxon>
        <taxon>Streptomonospora</taxon>
    </lineage>
</organism>
<proteinExistence type="predicted"/>
<keyword evidence="1" id="KW-0238">DNA-binding</keyword>
<dbReference type="Pfam" id="PF06224">
    <property type="entry name" value="AlkZ-like"/>
    <property type="match status" value="1"/>
</dbReference>
<dbReference type="InterPro" id="IPR009351">
    <property type="entry name" value="AlkZ-like"/>
</dbReference>
<dbReference type="EMBL" id="CP113264">
    <property type="protein sequence ID" value="WAE72391.1"/>
    <property type="molecule type" value="Genomic_DNA"/>
</dbReference>
<sequence>MTPELEPLIVDTHHLPDGEASRLWQWVLARQGLAPHTRLGSVEETADLALGLHAARLPSPFQTVAARVSDPSQVLRLLKPAGRRGLVTVRCMRKTLHTLPLHLASAAHAATRHFRERDALRAVVNAHVSEADVAAATTDLVALLDQDGPTGHRDIERRLAVDGRSVALVRVALKLAWERGVLTYTNSSPVWNREQRTFALAMRAYPGLNTSMGREEGTETLMSAYLDRYGPVSMRDATWWSALSRRDVAQAWVRAGVKLVQVVVPAWSPHPMVMGADRFTEFTQAGGQESGVHLLAHEDVALKAYFETRTRYLGSLPASKAFNQIGEVLPTVVLNGRVVGTWAWDPKDSRVRHKTVPGMVPEGARSRVRSTARRMSEALRSGAGHAVDTG</sequence>
<dbReference type="PANTHER" id="PTHR38479:SF2">
    <property type="entry name" value="WINGED HELIX DNA-BINDING DOMAIN-CONTAINING PROTEIN"/>
    <property type="match status" value="1"/>
</dbReference>
<name>A0ABY6YJL6_9ACTN</name>
<protein>
    <submittedName>
        <fullName evidence="1">Winged helix DNA-binding domain-containing protein</fullName>
    </submittedName>
</protein>
<dbReference type="GO" id="GO:0003677">
    <property type="term" value="F:DNA binding"/>
    <property type="evidence" value="ECO:0007669"/>
    <property type="project" value="UniProtKB-KW"/>
</dbReference>
<dbReference type="RefSeq" id="WP_267946191.1">
    <property type="nucleotide sequence ID" value="NZ_CP113264.1"/>
</dbReference>
<evidence type="ECO:0000313" key="2">
    <source>
        <dbReference type="Proteomes" id="UP001156498"/>
    </source>
</evidence>
<keyword evidence="2" id="KW-1185">Reference proteome</keyword>
<gene>
    <name evidence="1" type="ORF">OUQ99_24780</name>
</gene>
<reference evidence="1 2" key="1">
    <citation type="journal article" date="2013" name="Int. J. Syst. Evol. Microbiol.">
        <title>Description of Streptomonospora sediminis sp. nov. and Streptomonospora nanhaiensis sp. nov., and reclassification of Nocardiopsis arabia Hozzein &amp; Goodfellow 2008 as Streptomonospora arabica comb. nov. and emended description of the genus Streptomonospora.</title>
        <authorList>
            <person name="Zhang D.F."/>
            <person name="Pan H.Q."/>
            <person name="He J."/>
            <person name="Zhang X.M."/>
            <person name="Zhang Y.G."/>
            <person name="Klenk H.P."/>
            <person name="Hu J.C."/>
            <person name="Li W.J."/>
        </authorList>
    </citation>
    <scope>NUCLEOTIDE SEQUENCE [LARGE SCALE GENOMIC DNA]</scope>
    <source>
        <strain evidence="1 2">12A09</strain>
    </source>
</reference>